<dbReference type="EMBL" id="BGPR01002080">
    <property type="protein sequence ID" value="GBM67372.1"/>
    <property type="molecule type" value="Genomic_DNA"/>
</dbReference>
<keyword evidence="2" id="KW-1185">Reference proteome</keyword>
<dbReference type="Proteomes" id="UP000499080">
    <property type="component" value="Unassembled WGS sequence"/>
</dbReference>
<evidence type="ECO:0000313" key="2">
    <source>
        <dbReference type="Proteomes" id="UP000499080"/>
    </source>
</evidence>
<reference evidence="1 2" key="1">
    <citation type="journal article" date="2019" name="Sci. Rep.">
        <title>Orb-weaving spider Araneus ventricosus genome elucidates the spidroin gene catalogue.</title>
        <authorList>
            <person name="Kono N."/>
            <person name="Nakamura H."/>
            <person name="Ohtoshi R."/>
            <person name="Moran D.A.P."/>
            <person name="Shinohara A."/>
            <person name="Yoshida Y."/>
            <person name="Fujiwara M."/>
            <person name="Mori M."/>
            <person name="Tomita M."/>
            <person name="Arakawa K."/>
        </authorList>
    </citation>
    <scope>NUCLEOTIDE SEQUENCE [LARGE SCALE GENOMIC DNA]</scope>
</reference>
<protein>
    <submittedName>
        <fullName evidence="1">Uncharacterized protein</fullName>
    </submittedName>
</protein>
<sequence>MLSKTRENVNRRHSLVLTDIQNAAKFSYSSFPTTSMPTIYRIFVGWITSSHWTGVQEIPRQHFTNVCIIVSTPSETIKSTSPDVFKPTSAGFYLPLVSCQLPLRLSHVISPLFPHDGPATPAEVPEGTTQDERKWVINLPTLLKPTSAQWSAVYFRPTTRV</sequence>
<dbReference type="AlphaFoldDB" id="A0A4Y2HQ21"/>
<accession>A0A4Y2HQ21</accession>
<name>A0A4Y2HQ21_ARAVE</name>
<organism evidence="1 2">
    <name type="scientific">Araneus ventricosus</name>
    <name type="common">Orbweaver spider</name>
    <name type="synonym">Epeira ventricosa</name>
    <dbReference type="NCBI Taxonomy" id="182803"/>
    <lineage>
        <taxon>Eukaryota</taxon>
        <taxon>Metazoa</taxon>
        <taxon>Ecdysozoa</taxon>
        <taxon>Arthropoda</taxon>
        <taxon>Chelicerata</taxon>
        <taxon>Arachnida</taxon>
        <taxon>Araneae</taxon>
        <taxon>Araneomorphae</taxon>
        <taxon>Entelegynae</taxon>
        <taxon>Araneoidea</taxon>
        <taxon>Araneidae</taxon>
        <taxon>Araneus</taxon>
    </lineage>
</organism>
<comment type="caution">
    <text evidence="1">The sequence shown here is derived from an EMBL/GenBank/DDBJ whole genome shotgun (WGS) entry which is preliminary data.</text>
</comment>
<evidence type="ECO:0000313" key="1">
    <source>
        <dbReference type="EMBL" id="GBM67372.1"/>
    </source>
</evidence>
<proteinExistence type="predicted"/>
<gene>
    <name evidence="1" type="ORF">AVEN_169602_1</name>
</gene>